<dbReference type="Gene3D" id="3.40.50.150">
    <property type="entry name" value="Vaccinia Virus protein VP39"/>
    <property type="match status" value="1"/>
</dbReference>
<dbReference type="EMBL" id="CP033367">
    <property type="protein sequence ID" value="QKD01683.1"/>
    <property type="molecule type" value="Genomic_DNA"/>
</dbReference>
<sequence length="204" mass="22857">MSVNGNQRVDLEVVANLIPPQSRVLDVGSGDGSLLELLQDTKQVDGRGLELSQRGVNECVARGLSVIQGDADKDLEFYPDKGFDFVVLSQTLQATRNPKLVLDELLRIGNRAIVSFPNFGHWRVRLSLFVKGRMPVTADLPYSWYDTPNIHFCTIRDFVNLCEELGATVEKATALDAAGQKIGLSMPWWFWNFFGQQAVFLLKR</sequence>
<protein>
    <submittedName>
        <fullName evidence="1">Methionine biosynthesis protein MetW</fullName>
    </submittedName>
</protein>
<evidence type="ECO:0000313" key="2">
    <source>
        <dbReference type="Proteomes" id="UP000503017"/>
    </source>
</evidence>
<reference evidence="1 2" key="1">
    <citation type="submission" date="2018-10" db="EMBL/GenBank/DDBJ databases">
        <authorList>
            <person name="Perry B.J."/>
            <person name="Sullivan J.T."/>
            <person name="Murphy R.J.T."/>
            <person name="Ramsay J.P."/>
            <person name="Ronson C.W."/>
        </authorList>
    </citation>
    <scope>NUCLEOTIDE SEQUENCE [LARGE SCALE GENOMIC DNA]</scope>
    <source>
        <strain evidence="1 2">R88b</strain>
    </source>
</reference>
<proteinExistence type="predicted"/>
<dbReference type="Proteomes" id="UP000503017">
    <property type="component" value="Chromosome"/>
</dbReference>
<evidence type="ECO:0000313" key="1">
    <source>
        <dbReference type="EMBL" id="QKD01683.1"/>
    </source>
</evidence>
<dbReference type="InterPro" id="IPR029063">
    <property type="entry name" value="SAM-dependent_MTases_sf"/>
</dbReference>
<name>A0A6M7WLH5_RHILI</name>
<organism evidence="1 2">
    <name type="scientific">Mesorhizobium loti R88b</name>
    <dbReference type="NCBI Taxonomy" id="935548"/>
    <lineage>
        <taxon>Bacteria</taxon>
        <taxon>Pseudomonadati</taxon>
        <taxon>Pseudomonadota</taxon>
        <taxon>Alphaproteobacteria</taxon>
        <taxon>Hyphomicrobiales</taxon>
        <taxon>Phyllobacteriaceae</taxon>
        <taxon>Mesorhizobium</taxon>
    </lineage>
</organism>
<gene>
    <name evidence="1" type="primary">metW</name>
    <name evidence="1" type="ORF">EB235_09275</name>
</gene>
<accession>A0A6M7WLH5</accession>
<dbReference type="CDD" id="cd02440">
    <property type="entry name" value="AdoMet_MTases"/>
    <property type="match status" value="1"/>
</dbReference>
<dbReference type="SUPFAM" id="SSF53335">
    <property type="entry name" value="S-adenosyl-L-methionine-dependent methyltransferases"/>
    <property type="match status" value="1"/>
</dbReference>
<dbReference type="RefSeq" id="WP_027031288.1">
    <property type="nucleotide sequence ID" value="NZ_CP033367.1"/>
</dbReference>
<dbReference type="InterPro" id="IPR010743">
    <property type="entry name" value="Methionine_synth_MetW"/>
</dbReference>
<dbReference type="AlphaFoldDB" id="A0A6M7WLH5"/>
<dbReference type="NCBIfam" id="TIGR02081">
    <property type="entry name" value="metW"/>
    <property type="match status" value="1"/>
</dbReference>
<dbReference type="Pfam" id="PF07021">
    <property type="entry name" value="MetW"/>
    <property type="match status" value="1"/>
</dbReference>